<evidence type="ECO:0000256" key="3">
    <source>
        <dbReference type="ARBA" id="ARBA00022475"/>
    </source>
</evidence>
<dbReference type="PANTHER" id="PTHR30221:SF18">
    <property type="entry name" value="SLL0590 PROTEIN"/>
    <property type="match status" value="1"/>
</dbReference>
<comment type="subcellular location">
    <subcellularLocation>
        <location evidence="1">Cell membrane</location>
        <topology evidence="1">Multi-pass membrane protein</topology>
    </subcellularLocation>
</comment>
<feature type="chain" id="PRO_5045559776" evidence="8">
    <location>
        <begin position="22"/>
        <end position="537"/>
    </location>
</feature>
<dbReference type="Pfam" id="PF21082">
    <property type="entry name" value="MS_channel_3rd"/>
    <property type="match status" value="1"/>
</dbReference>
<reference evidence="11 12" key="1">
    <citation type="submission" date="2020-12" db="EMBL/GenBank/DDBJ databases">
        <title>Salegentibacter orientalis sp. nov., isolated from costal sediment.</title>
        <authorList>
            <person name="Lian F.-B."/>
        </authorList>
    </citation>
    <scope>NUCLEOTIDE SEQUENCE [LARGE SCALE GENOMIC DNA]</scope>
    <source>
        <strain evidence="11 12">F60176</strain>
    </source>
</reference>
<dbReference type="InterPro" id="IPR023408">
    <property type="entry name" value="MscS_beta-dom_sf"/>
</dbReference>
<evidence type="ECO:0000256" key="6">
    <source>
        <dbReference type="ARBA" id="ARBA00023136"/>
    </source>
</evidence>
<dbReference type="SUPFAM" id="SSF82689">
    <property type="entry name" value="Mechanosensitive channel protein MscS (YggB), C-terminal domain"/>
    <property type="match status" value="1"/>
</dbReference>
<evidence type="ECO:0000313" key="11">
    <source>
        <dbReference type="EMBL" id="MBI6121009.1"/>
    </source>
</evidence>
<evidence type="ECO:0000256" key="8">
    <source>
        <dbReference type="SAM" id="SignalP"/>
    </source>
</evidence>
<keyword evidence="3" id="KW-1003">Cell membrane</keyword>
<keyword evidence="5 7" id="KW-1133">Transmembrane helix</keyword>
<feature type="signal peptide" evidence="8">
    <location>
        <begin position="1"/>
        <end position="21"/>
    </location>
</feature>
<accession>A0ABS0TIX1</accession>
<feature type="domain" description="Mechanosensitive ion channel MscS C-terminal" evidence="10">
    <location>
        <begin position="438"/>
        <end position="517"/>
    </location>
</feature>
<feature type="transmembrane region" description="Helical" evidence="7">
    <location>
        <begin position="339"/>
        <end position="372"/>
    </location>
</feature>
<dbReference type="RefSeq" id="WP_198639196.1">
    <property type="nucleotide sequence ID" value="NZ_JAEHNY010000012.1"/>
</dbReference>
<name>A0ABS0TIX1_9FLAO</name>
<evidence type="ECO:0000256" key="7">
    <source>
        <dbReference type="SAM" id="Phobius"/>
    </source>
</evidence>
<dbReference type="InterPro" id="IPR010920">
    <property type="entry name" value="LSM_dom_sf"/>
</dbReference>
<dbReference type="InterPro" id="IPR045275">
    <property type="entry name" value="MscS_archaea/bacteria_type"/>
</dbReference>
<organism evidence="11 12">
    <name type="scientific">Salegentibacter maritimus</name>
    <dbReference type="NCBI Taxonomy" id="2794347"/>
    <lineage>
        <taxon>Bacteria</taxon>
        <taxon>Pseudomonadati</taxon>
        <taxon>Bacteroidota</taxon>
        <taxon>Flavobacteriia</taxon>
        <taxon>Flavobacteriales</taxon>
        <taxon>Flavobacteriaceae</taxon>
        <taxon>Salegentibacter</taxon>
    </lineage>
</organism>
<keyword evidence="4 7" id="KW-0812">Transmembrane</keyword>
<dbReference type="Pfam" id="PF00924">
    <property type="entry name" value="MS_channel_2nd"/>
    <property type="match status" value="1"/>
</dbReference>
<evidence type="ECO:0000256" key="5">
    <source>
        <dbReference type="ARBA" id="ARBA00022989"/>
    </source>
</evidence>
<protein>
    <submittedName>
        <fullName evidence="11">Mechanosensitive ion channel family protein</fullName>
    </submittedName>
</protein>
<feature type="transmembrane region" description="Helical" evidence="7">
    <location>
        <begin position="312"/>
        <end position="333"/>
    </location>
</feature>
<evidence type="ECO:0000256" key="1">
    <source>
        <dbReference type="ARBA" id="ARBA00004651"/>
    </source>
</evidence>
<evidence type="ECO:0000259" key="9">
    <source>
        <dbReference type="Pfam" id="PF00924"/>
    </source>
</evidence>
<dbReference type="Proteomes" id="UP000635665">
    <property type="component" value="Unassembled WGS sequence"/>
</dbReference>
<keyword evidence="8" id="KW-0732">Signal</keyword>
<dbReference type="InterPro" id="IPR006685">
    <property type="entry name" value="MscS_channel_2nd"/>
</dbReference>
<keyword evidence="6 7" id="KW-0472">Membrane</keyword>
<proteinExistence type="inferred from homology"/>
<dbReference type="SUPFAM" id="SSF50182">
    <property type="entry name" value="Sm-like ribonucleoproteins"/>
    <property type="match status" value="1"/>
</dbReference>
<evidence type="ECO:0000256" key="2">
    <source>
        <dbReference type="ARBA" id="ARBA00008017"/>
    </source>
</evidence>
<feature type="domain" description="Mechanosensitive ion channel MscS" evidence="9">
    <location>
        <begin position="359"/>
        <end position="424"/>
    </location>
</feature>
<dbReference type="PANTHER" id="PTHR30221">
    <property type="entry name" value="SMALL-CONDUCTANCE MECHANOSENSITIVE CHANNEL"/>
    <property type="match status" value="1"/>
</dbReference>
<gene>
    <name evidence="11" type="ORF">I6U50_13350</name>
</gene>
<sequence>MKKLKCLSVFCICLWAGALFAQDVSNDSLLNAASVADTLKKKRTGFPVYLKEDSLFVVFEALGPYTARERAQRSTNLINKLFQGEEVDSTLFYLQENSGLIILKYKDLSLASVTPQDAVFLKDSQENLAQRYLTSIIEVGLSYHKKEVWYKKWIRIGLLVLTLVVFVFLIKFLNRGINFLIHKSLDRESGYLKGIKIKDYEFISVNKERWLIMQALKVLKWIIIIFLFSLALPLLFSIFPATEPLSNTIFSHIVNPLKNFGNAILKYIPNLFTIFIIVLIARFVTKFLYFLSTEVEKEKLKLPGFYSDWARPTFNLLRVIVWAFAFITIFPYLPGSDSAVFQGVSVFLGLLISLGSSTAIGNIIAGLVITYMRAFKIGDRVKIGETVGDVIEKTMLVTKVRTVKNEEVAIPNAAILTGSTINYTANAGKLGLVLHSKVTIGYDVPWRKVHELLIEAASQVESVNKEPRPFVLQTALDDFSVSYEINAYTNNPRKSQQILSNLHENIQDAFNEANIEILSPIYSSIRDGDHPILKRKD</sequence>
<evidence type="ECO:0000256" key="4">
    <source>
        <dbReference type="ARBA" id="ARBA00022692"/>
    </source>
</evidence>
<feature type="transmembrane region" description="Helical" evidence="7">
    <location>
        <begin position="218"/>
        <end position="239"/>
    </location>
</feature>
<keyword evidence="12" id="KW-1185">Reference proteome</keyword>
<comment type="caution">
    <text evidence="11">The sequence shown here is derived from an EMBL/GenBank/DDBJ whole genome shotgun (WGS) entry which is preliminary data.</text>
</comment>
<evidence type="ECO:0000259" key="10">
    <source>
        <dbReference type="Pfam" id="PF21082"/>
    </source>
</evidence>
<comment type="similarity">
    <text evidence="2">Belongs to the MscS (TC 1.A.23) family.</text>
</comment>
<dbReference type="InterPro" id="IPR049278">
    <property type="entry name" value="MS_channel_C"/>
</dbReference>
<dbReference type="EMBL" id="JAEHNY010000012">
    <property type="protein sequence ID" value="MBI6121009.1"/>
    <property type="molecule type" value="Genomic_DNA"/>
</dbReference>
<dbReference type="InterPro" id="IPR011066">
    <property type="entry name" value="MscS_channel_C_sf"/>
</dbReference>
<evidence type="ECO:0000313" key="12">
    <source>
        <dbReference type="Proteomes" id="UP000635665"/>
    </source>
</evidence>
<feature type="transmembrane region" description="Helical" evidence="7">
    <location>
        <begin position="267"/>
        <end position="291"/>
    </location>
</feature>
<dbReference type="Gene3D" id="3.30.70.100">
    <property type="match status" value="1"/>
</dbReference>
<feature type="transmembrane region" description="Helical" evidence="7">
    <location>
        <begin position="153"/>
        <end position="173"/>
    </location>
</feature>
<dbReference type="Gene3D" id="2.30.30.60">
    <property type="match status" value="1"/>
</dbReference>
<dbReference type="Gene3D" id="1.10.287.1260">
    <property type="match status" value="1"/>
</dbReference>